<evidence type="ECO:0000313" key="2">
    <source>
        <dbReference type="EMBL" id="PWW78759.1"/>
    </source>
</evidence>
<sequence length="99" mass="11014">MTKKTPKCWTDVEGWTRCSKRCGNDKRKIAPRLHLCATASSRLSSTFAPRRCESKKGGGRAGATYLAESWRFQSPNGTVGARHKDRSKRSEKVLEGDGQ</sequence>
<organism evidence="2 3">
    <name type="scientific">Tuber magnatum</name>
    <name type="common">white Piedmont truffle</name>
    <dbReference type="NCBI Taxonomy" id="42249"/>
    <lineage>
        <taxon>Eukaryota</taxon>
        <taxon>Fungi</taxon>
        <taxon>Dikarya</taxon>
        <taxon>Ascomycota</taxon>
        <taxon>Pezizomycotina</taxon>
        <taxon>Pezizomycetes</taxon>
        <taxon>Pezizales</taxon>
        <taxon>Tuberaceae</taxon>
        <taxon>Tuber</taxon>
    </lineage>
</organism>
<protein>
    <submittedName>
        <fullName evidence="2">Uncharacterized protein</fullName>
    </submittedName>
</protein>
<reference evidence="2 3" key="1">
    <citation type="submission" date="2018-03" db="EMBL/GenBank/DDBJ databases">
        <title>Genomes of Pezizomycetes fungi and the evolution of truffles.</title>
        <authorList>
            <person name="Murat C."/>
            <person name="Payen T."/>
            <person name="Noel B."/>
            <person name="Kuo A."/>
            <person name="Martin F.M."/>
        </authorList>
    </citation>
    <scope>NUCLEOTIDE SEQUENCE [LARGE SCALE GENOMIC DNA]</scope>
    <source>
        <strain evidence="2">091103-1</strain>
    </source>
</reference>
<comment type="caution">
    <text evidence="2">The sequence shown here is derived from an EMBL/GenBank/DDBJ whole genome shotgun (WGS) entry which is preliminary data.</text>
</comment>
<accession>A0A317SWH4</accession>
<name>A0A317SWH4_9PEZI</name>
<evidence type="ECO:0000313" key="3">
    <source>
        <dbReference type="Proteomes" id="UP000246991"/>
    </source>
</evidence>
<feature type="region of interest" description="Disordered" evidence="1">
    <location>
        <begin position="74"/>
        <end position="99"/>
    </location>
</feature>
<dbReference type="AlphaFoldDB" id="A0A317SWH4"/>
<feature type="compositionally biased region" description="Basic and acidic residues" evidence="1">
    <location>
        <begin position="88"/>
        <end position="99"/>
    </location>
</feature>
<dbReference type="EMBL" id="PYWC01000012">
    <property type="protein sequence ID" value="PWW78759.1"/>
    <property type="molecule type" value="Genomic_DNA"/>
</dbReference>
<dbReference type="Proteomes" id="UP000246991">
    <property type="component" value="Unassembled WGS sequence"/>
</dbReference>
<evidence type="ECO:0000256" key="1">
    <source>
        <dbReference type="SAM" id="MobiDB-lite"/>
    </source>
</evidence>
<keyword evidence="3" id="KW-1185">Reference proteome</keyword>
<proteinExistence type="predicted"/>
<gene>
    <name evidence="2" type="ORF">C7212DRAFT_304618</name>
</gene>